<dbReference type="Gene3D" id="3.40.50.720">
    <property type="entry name" value="NAD(P)-binding Rossmann-like Domain"/>
    <property type="match status" value="1"/>
</dbReference>
<gene>
    <name evidence="4" type="ORF">LTR05_003981</name>
</gene>
<accession>A0AAN7T2R4</accession>
<comment type="similarity">
    <text evidence="1">Belongs to the short-chain dehydrogenases/reductases (SDR) family.</text>
</comment>
<dbReference type="InterPro" id="IPR036291">
    <property type="entry name" value="NAD(P)-bd_dom_sf"/>
</dbReference>
<evidence type="ECO:0000256" key="3">
    <source>
        <dbReference type="ARBA" id="ARBA00023002"/>
    </source>
</evidence>
<dbReference type="Proteomes" id="UP001309876">
    <property type="component" value="Unassembled WGS sequence"/>
</dbReference>
<proteinExistence type="inferred from homology"/>
<dbReference type="PANTHER" id="PTHR24320:SF152">
    <property type="entry name" value="SHORT-CHAIN DEHYDROGENASE_REDUCTASE FAMILY PROTEIN"/>
    <property type="match status" value="1"/>
</dbReference>
<evidence type="ECO:0000256" key="1">
    <source>
        <dbReference type="ARBA" id="ARBA00006484"/>
    </source>
</evidence>
<protein>
    <submittedName>
        <fullName evidence="4">Uncharacterized protein</fullName>
    </submittedName>
</protein>
<dbReference type="SUPFAM" id="SSF51735">
    <property type="entry name" value="NAD(P)-binding Rossmann-fold domains"/>
    <property type="match status" value="1"/>
</dbReference>
<dbReference type="AlphaFoldDB" id="A0AAN7T2R4"/>
<evidence type="ECO:0000256" key="2">
    <source>
        <dbReference type="ARBA" id="ARBA00022857"/>
    </source>
</evidence>
<sequence length="341" mass="37985">MSQYTSTILVTGGTLGLGFWAAYELACNFPNSKIIISARSDKENAVDRLDELVQKRNSSPSNRKERQIGFRPLDLSSTSKVRKFVEDFAAQGYPPVSSLVLNAGVQFHEGKEVTLSSDGVEMTFAVNHLGHALLLYLLKPHMTTDARIVFVASGVHDPAQKTGLPDAKYETAELLAHPTDKNGYEVNQGGFQRYSSSKLVNVLFIYALEERLKKAREAGRSNWTVCAMDPGLMPGTGLAREMGPVVMWLVTHILTRMLWLLKLAIRSQNVHLPQNSGKNLAFLASKKGPDAMQSSGQYFEGARAIDSSVDSHNKMKQEDLWRWTVDFLAKDGEEKERFENF</sequence>
<dbReference type="PANTHER" id="PTHR24320">
    <property type="entry name" value="RETINOL DEHYDROGENASE"/>
    <property type="match status" value="1"/>
</dbReference>
<dbReference type="InterPro" id="IPR002347">
    <property type="entry name" value="SDR_fam"/>
</dbReference>
<comment type="caution">
    <text evidence="4">The sequence shown here is derived from an EMBL/GenBank/DDBJ whole genome shotgun (WGS) entry which is preliminary data.</text>
</comment>
<keyword evidence="5" id="KW-1185">Reference proteome</keyword>
<dbReference type="EMBL" id="JAVRRJ010000003">
    <property type="protein sequence ID" value="KAK5086813.1"/>
    <property type="molecule type" value="Genomic_DNA"/>
</dbReference>
<name>A0AAN7T2R4_9EURO</name>
<dbReference type="GO" id="GO:0016491">
    <property type="term" value="F:oxidoreductase activity"/>
    <property type="evidence" value="ECO:0007669"/>
    <property type="project" value="UniProtKB-KW"/>
</dbReference>
<organism evidence="4 5">
    <name type="scientific">Lithohypha guttulata</name>
    <dbReference type="NCBI Taxonomy" id="1690604"/>
    <lineage>
        <taxon>Eukaryota</taxon>
        <taxon>Fungi</taxon>
        <taxon>Dikarya</taxon>
        <taxon>Ascomycota</taxon>
        <taxon>Pezizomycotina</taxon>
        <taxon>Eurotiomycetes</taxon>
        <taxon>Chaetothyriomycetidae</taxon>
        <taxon>Chaetothyriales</taxon>
        <taxon>Trichomeriaceae</taxon>
        <taxon>Lithohypha</taxon>
    </lineage>
</organism>
<dbReference type="Pfam" id="PF00106">
    <property type="entry name" value="adh_short"/>
    <property type="match status" value="1"/>
</dbReference>
<keyword evidence="2" id="KW-0521">NADP</keyword>
<keyword evidence="3" id="KW-0560">Oxidoreductase</keyword>
<evidence type="ECO:0000313" key="5">
    <source>
        <dbReference type="Proteomes" id="UP001309876"/>
    </source>
</evidence>
<reference evidence="4 5" key="1">
    <citation type="submission" date="2023-08" db="EMBL/GenBank/DDBJ databases">
        <title>Black Yeasts Isolated from many extreme environments.</title>
        <authorList>
            <person name="Coleine C."/>
            <person name="Stajich J.E."/>
            <person name="Selbmann L."/>
        </authorList>
    </citation>
    <scope>NUCLEOTIDE SEQUENCE [LARGE SCALE GENOMIC DNA]</scope>
    <source>
        <strain evidence="4 5">CCFEE 5910</strain>
    </source>
</reference>
<evidence type="ECO:0000313" key="4">
    <source>
        <dbReference type="EMBL" id="KAK5086813.1"/>
    </source>
</evidence>